<dbReference type="InterPro" id="IPR001926">
    <property type="entry name" value="TrpB-like_PALP"/>
</dbReference>
<dbReference type="InterPro" id="IPR001216">
    <property type="entry name" value="P-phosphate_BS"/>
</dbReference>
<reference evidence="5" key="1">
    <citation type="journal article" date="2020" name="mSystems">
        <title>Genome- and Community-Level Interaction Insights into Carbon Utilization and Element Cycling Functions of Hydrothermarchaeota in Hydrothermal Sediment.</title>
        <authorList>
            <person name="Zhou Z."/>
            <person name="Liu Y."/>
            <person name="Xu W."/>
            <person name="Pan J."/>
            <person name="Luo Z.H."/>
            <person name="Li M."/>
        </authorList>
    </citation>
    <scope>NUCLEOTIDE SEQUENCE [LARGE SCALE GENOMIC DNA]</scope>
    <source>
        <strain evidence="5">SpSt-1084</strain>
    </source>
</reference>
<protein>
    <submittedName>
        <fullName evidence="5">Cysteine synthase family protein</fullName>
    </submittedName>
</protein>
<dbReference type="PANTHER" id="PTHR10314">
    <property type="entry name" value="CYSTATHIONINE BETA-SYNTHASE"/>
    <property type="match status" value="1"/>
</dbReference>
<comment type="caution">
    <text evidence="5">The sequence shown here is derived from an EMBL/GenBank/DDBJ whole genome shotgun (WGS) entry which is preliminary data.</text>
</comment>
<feature type="domain" description="Tryptophan synthase beta chain-like PALP" evidence="4">
    <location>
        <begin position="10"/>
        <end position="287"/>
    </location>
</feature>
<dbReference type="GO" id="GO:0006535">
    <property type="term" value="P:cysteine biosynthetic process from serine"/>
    <property type="evidence" value="ECO:0007669"/>
    <property type="project" value="InterPro"/>
</dbReference>
<evidence type="ECO:0000256" key="1">
    <source>
        <dbReference type="ARBA" id="ARBA00001933"/>
    </source>
</evidence>
<evidence type="ECO:0000256" key="2">
    <source>
        <dbReference type="ARBA" id="ARBA00007103"/>
    </source>
</evidence>
<comment type="similarity">
    <text evidence="2">Belongs to the cysteine synthase/cystathionine beta-synthase family.</text>
</comment>
<keyword evidence="3" id="KW-0663">Pyridoxal phosphate</keyword>
<accession>A0A7C5YAP0</accession>
<dbReference type="FunFam" id="3.40.50.1100:FF:000003">
    <property type="entry name" value="Cystathionine beta-synthase"/>
    <property type="match status" value="1"/>
</dbReference>
<evidence type="ECO:0000313" key="5">
    <source>
        <dbReference type="EMBL" id="HHR40625.1"/>
    </source>
</evidence>
<name>A0A7C5YAP0_CALS0</name>
<dbReference type="Pfam" id="PF00291">
    <property type="entry name" value="PALP"/>
    <property type="match status" value="1"/>
</dbReference>
<dbReference type="InterPro" id="IPR050214">
    <property type="entry name" value="Cys_Synth/Cystath_Beta-Synth"/>
</dbReference>
<dbReference type="Gene3D" id="3.40.50.1100">
    <property type="match status" value="2"/>
</dbReference>
<gene>
    <name evidence="5" type="ORF">ENM42_02225</name>
</gene>
<dbReference type="PROSITE" id="PS00901">
    <property type="entry name" value="CYS_SYNTHASE"/>
    <property type="match status" value="1"/>
</dbReference>
<dbReference type="CDD" id="cd01561">
    <property type="entry name" value="CBS_like"/>
    <property type="match status" value="1"/>
</dbReference>
<proteinExistence type="inferred from homology"/>
<comment type="cofactor">
    <cofactor evidence="1">
        <name>pyridoxal 5'-phosphate</name>
        <dbReference type="ChEBI" id="CHEBI:597326"/>
    </cofactor>
</comment>
<dbReference type="SUPFAM" id="SSF53686">
    <property type="entry name" value="Tryptophan synthase beta subunit-like PLP-dependent enzymes"/>
    <property type="match status" value="1"/>
</dbReference>
<dbReference type="AlphaFoldDB" id="A0A7C5YAP0"/>
<dbReference type="EMBL" id="DRXS01000122">
    <property type="protein sequence ID" value="HHR40625.1"/>
    <property type="molecule type" value="Genomic_DNA"/>
</dbReference>
<organism evidence="5">
    <name type="scientific">Caldiarchaeum subterraneum</name>
    <dbReference type="NCBI Taxonomy" id="311458"/>
    <lineage>
        <taxon>Archaea</taxon>
        <taxon>Nitrososphaerota</taxon>
        <taxon>Candidatus Caldarchaeales</taxon>
        <taxon>Candidatus Caldarchaeaceae</taxon>
        <taxon>Candidatus Caldarchaeum</taxon>
    </lineage>
</organism>
<evidence type="ECO:0000259" key="4">
    <source>
        <dbReference type="Pfam" id="PF00291"/>
    </source>
</evidence>
<evidence type="ECO:0000256" key="3">
    <source>
        <dbReference type="ARBA" id="ARBA00022898"/>
    </source>
</evidence>
<sequence>MRVLSQGLWELVGNTPLIRLKSFEKPGVKLYAKCEMFNPGGSVKDRPALYIIQDAIRSGKLTPDKKLLDATSGNTGVAYSMIAASLGYQVVLVSPSNISPIKLAKMRAFGAEVILTDPLEGMDGAIEKAREIYESSPKQFFYANQYGNPSNPRAHYETTGPEIWRQTKGQITHLVAGVGTSGTLQGTAKFLREKNPRIKVVEVQPEDEFHGIEGLKNMKSAIRPEIYSENIADTRIYETTEEAVAVAEKLMLVEGVAGGYSSGAAVKAALELVEQIDEGVIVTILPDSLSNHIAGKGVRR</sequence>
<dbReference type="InterPro" id="IPR036052">
    <property type="entry name" value="TrpB-like_PALP_sf"/>
</dbReference>